<protein>
    <submittedName>
        <fullName evidence="1">Uncharacterized protein</fullName>
    </submittedName>
</protein>
<organism evidence="1 2">
    <name type="scientific">Lentinula aff. lateritia</name>
    <dbReference type="NCBI Taxonomy" id="2804960"/>
    <lineage>
        <taxon>Eukaryota</taxon>
        <taxon>Fungi</taxon>
        <taxon>Dikarya</taxon>
        <taxon>Basidiomycota</taxon>
        <taxon>Agaricomycotina</taxon>
        <taxon>Agaricomycetes</taxon>
        <taxon>Agaricomycetidae</taxon>
        <taxon>Agaricales</taxon>
        <taxon>Marasmiineae</taxon>
        <taxon>Omphalotaceae</taxon>
        <taxon>Lentinula</taxon>
    </lineage>
</organism>
<name>A0ACC1TP60_9AGAR</name>
<proteinExistence type="predicted"/>
<dbReference type="EMBL" id="MU795413">
    <property type="protein sequence ID" value="KAJ3806525.1"/>
    <property type="molecule type" value="Genomic_DNA"/>
</dbReference>
<reference evidence="1" key="1">
    <citation type="submission" date="2022-09" db="EMBL/GenBank/DDBJ databases">
        <title>A Global Phylogenomic Analysis of the Shiitake Genus Lentinula.</title>
        <authorList>
            <consortium name="DOE Joint Genome Institute"/>
            <person name="Sierra-Patev S."/>
            <person name="Min B."/>
            <person name="Naranjo-Ortiz M."/>
            <person name="Looney B."/>
            <person name="Konkel Z."/>
            <person name="Slot J.C."/>
            <person name="Sakamoto Y."/>
            <person name="Steenwyk J.L."/>
            <person name="Rokas A."/>
            <person name="Carro J."/>
            <person name="Camarero S."/>
            <person name="Ferreira P."/>
            <person name="Molpeceres G."/>
            <person name="Ruiz-Duenas F.J."/>
            <person name="Serrano A."/>
            <person name="Henrissat B."/>
            <person name="Drula E."/>
            <person name="Hughes K.W."/>
            <person name="Mata J.L."/>
            <person name="Ishikawa N.K."/>
            <person name="Vargas-Isla R."/>
            <person name="Ushijima S."/>
            <person name="Smith C.A."/>
            <person name="Ahrendt S."/>
            <person name="Andreopoulos W."/>
            <person name="He G."/>
            <person name="Labutti K."/>
            <person name="Lipzen A."/>
            <person name="Ng V."/>
            <person name="Riley R."/>
            <person name="Sandor L."/>
            <person name="Barry K."/>
            <person name="Martinez A.T."/>
            <person name="Xiao Y."/>
            <person name="Gibbons J.G."/>
            <person name="Terashima K."/>
            <person name="Grigoriev I.V."/>
            <person name="Hibbett D.S."/>
        </authorList>
    </citation>
    <scope>NUCLEOTIDE SEQUENCE</scope>
    <source>
        <strain evidence="1">TMI1499</strain>
    </source>
</reference>
<dbReference type="Proteomes" id="UP001163835">
    <property type="component" value="Unassembled WGS sequence"/>
</dbReference>
<gene>
    <name evidence="1" type="ORF">F5876DRAFT_68892</name>
</gene>
<evidence type="ECO:0000313" key="1">
    <source>
        <dbReference type="EMBL" id="KAJ3806525.1"/>
    </source>
</evidence>
<comment type="caution">
    <text evidence="1">The sequence shown here is derived from an EMBL/GenBank/DDBJ whole genome shotgun (WGS) entry which is preliminary data.</text>
</comment>
<sequence>MDKTNLQSTHEKPQDNSVKKNVNTGNTTMIKVVGSSGKTVSFEMNKDTLMRSALDAYAKKVGKESHTIRFRWAGVWISSSDTPGTLNMKDNVVRKSSQTELFNSTTPSDPSWSRDASPSLSDLEREEEKEKQVAEEQKKVFEARMDNLKKRRERAEEKERLRKEAEEEVKARKLAEEKAQKWAEEKVRKEAEEKARKKAEDKARKQAEDKVRKEAEEKARKKAEDKARKQAQEKVRKEAEEKARKTAEDKARTLAEDKARKQAENKAREEKAQELAAEQAQREEENKTQKRATEQTQREAKESKRRMAEEWKRVKSEEQLQREDEKVNQQDVKSKGEKLAQDEQHGRQASLIWGTLCDCSRHIFAPGKLQFSLRNILSTYIRATEDDPFPTPPDAVGVKKSESSANSSFKDTESEEYDELADKDPEARPSAARVLTDKDPEARPPAARARVYCSWSTRTRRTKKNRLEESTVEGSFVINAEQHLAVIESKMARVVDQQQEILDLLSNSHKKLKKVRSHERNLSEPSGGKETDD</sequence>
<evidence type="ECO:0000313" key="2">
    <source>
        <dbReference type="Proteomes" id="UP001163835"/>
    </source>
</evidence>
<keyword evidence="2" id="KW-1185">Reference proteome</keyword>
<accession>A0ACC1TP60</accession>